<evidence type="ECO:0000313" key="10">
    <source>
        <dbReference type="Proteomes" id="UP000198287"/>
    </source>
</evidence>
<name>A0A226ENV6_FOLCA</name>
<dbReference type="InterPro" id="IPR050394">
    <property type="entry name" value="Homeobox_NK-like"/>
</dbReference>
<sequence>MTTVVTPPDSPLSTRHRHREIAVSLSAHQIYCDLKMSIFQQYQSQSANLFYPQISEDYYYDDYYYYSRGQEIPPPITYAELKREVLEESSIHGNSSGGESGSGGGSIYDNNNGGGGGADPVGVVQEDVQQLRIIELRPNNYNRNHTTTGFNVRDILDLPDNKLSWQQHNFDNNRHGNGWDGEILQDELPLDFNRLTPPHHDPTSTPTTPHHHLYPQHIILKDDYLPRTANHTPSSSSSLSSHHLPRQDSNSSTNSTCSKKKSPRKRRILFTKSQIHSLESRFRTQRYLSAAEREALAMEVKLSPTQVKIWFQNHRYKTKQG</sequence>
<dbReference type="InterPro" id="IPR009057">
    <property type="entry name" value="Homeodomain-like_sf"/>
</dbReference>
<comment type="caution">
    <text evidence="9">The sequence shown here is derived from an EMBL/GenBank/DDBJ whole genome shotgun (WGS) entry which is preliminary data.</text>
</comment>
<dbReference type="GO" id="GO:0000978">
    <property type="term" value="F:RNA polymerase II cis-regulatory region sequence-specific DNA binding"/>
    <property type="evidence" value="ECO:0007669"/>
    <property type="project" value="TreeGrafter"/>
</dbReference>
<dbReference type="InterPro" id="IPR001356">
    <property type="entry name" value="HD"/>
</dbReference>
<organism evidence="9 10">
    <name type="scientific">Folsomia candida</name>
    <name type="common">Springtail</name>
    <dbReference type="NCBI Taxonomy" id="158441"/>
    <lineage>
        <taxon>Eukaryota</taxon>
        <taxon>Metazoa</taxon>
        <taxon>Ecdysozoa</taxon>
        <taxon>Arthropoda</taxon>
        <taxon>Hexapoda</taxon>
        <taxon>Collembola</taxon>
        <taxon>Entomobryomorpha</taxon>
        <taxon>Isotomoidea</taxon>
        <taxon>Isotomidae</taxon>
        <taxon>Proisotominae</taxon>
        <taxon>Folsomia</taxon>
    </lineage>
</organism>
<evidence type="ECO:0000256" key="3">
    <source>
        <dbReference type="ARBA" id="ARBA00023155"/>
    </source>
</evidence>
<protein>
    <submittedName>
        <fullName evidence="9">Homeobox protein Nkx-2.2a</fullName>
    </submittedName>
</protein>
<evidence type="ECO:0000259" key="8">
    <source>
        <dbReference type="PROSITE" id="PS50071"/>
    </source>
</evidence>
<dbReference type="SUPFAM" id="SSF46689">
    <property type="entry name" value="Homeodomain-like"/>
    <property type="match status" value="1"/>
</dbReference>
<keyword evidence="4 5" id="KW-0539">Nucleus</keyword>
<keyword evidence="10" id="KW-1185">Reference proteome</keyword>
<accession>A0A226ENV6</accession>
<evidence type="ECO:0000256" key="5">
    <source>
        <dbReference type="PROSITE-ProRule" id="PRU00108"/>
    </source>
</evidence>
<evidence type="ECO:0000256" key="4">
    <source>
        <dbReference type="ARBA" id="ARBA00023242"/>
    </source>
</evidence>
<dbReference type="AlphaFoldDB" id="A0A226ENV6"/>
<dbReference type="CDD" id="cd00086">
    <property type="entry name" value="homeodomain"/>
    <property type="match status" value="1"/>
</dbReference>
<dbReference type="GO" id="GO:0000981">
    <property type="term" value="F:DNA-binding transcription factor activity, RNA polymerase II-specific"/>
    <property type="evidence" value="ECO:0007669"/>
    <property type="project" value="InterPro"/>
</dbReference>
<gene>
    <name evidence="9" type="ORF">Fcan01_05572</name>
</gene>
<dbReference type="Proteomes" id="UP000198287">
    <property type="component" value="Unassembled WGS sequence"/>
</dbReference>
<feature type="compositionally biased region" description="Gly residues" evidence="7">
    <location>
        <begin position="95"/>
        <end position="119"/>
    </location>
</feature>
<reference evidence="9 10" key="1">
    <citation type="submission" date="2015-12" db="EMBL/GenBank/DDBJ databases">
        <title>The genome of Folsomia candida.</title>
        <authorList>
            <person name="Faddeeva A."/>
            <person name="Derks M.F."/>
            <person name="Anvar Y."/>
            <person name="Smit S."/>
            <person name="Van Straalen N."/>
            <person name="Roelofs D."/>
        </authorList>
    </citation>
    <scope>NUCLEOTIDE SEQUENCE [LARGE SCALE GENOMIC DNA]</scope>
    <source>
        <strain evidence="9 10">VU population</strain>
        <tissue evidence="9">Whole body</tissue>
    </source>
</reference>
<dbReference type="PROSITE" id="PS00027">
    <property type="entry name" value="HOMEOBOX_1"/>
    <property type="match status" value="1"/>
</dbReference>
<dbReference type="SMART" id="SM00389">
    <property type="entry name" value="HOX"/>
    <property type="match status" value="1"/>
</dbReference>
<dbReference type="EMBL" id="LNIX01000002">
    <property type="protein sequence ID" value="OXA59335.1"/>
    <property type="molecule type" value="Genomic_DNA"/>
</dbReference>
<dbReference type="GO" id="GO:0030154">
    <property type="term" value="P:cell differentiation"/>
    <property type="evidence" value="ECO:0007669"/>
    <property type="project" value="TreeGrafter"/>
</dbReference>
<evidence type="ECO:0000256" key="2">
    <source>
        <dbReference type="ARBA" id="ARBA00023125"/>
    </source>
</evidence>
<keyword evidence="3 5" id="KW-0371">Homeobox</keyword>
<dbReference type="InterPro" id="IPR017970">
    <property type="entry name" value="Homeobox_CS"/>
</dbReference>
<evidence type="ECO:0000313" key="9">
    <source>
        <dbReference type="EMBL" id="OXA59335.1"/>
    </source>
</evidence>
<dbReference type="Gene3D" id="1.10.10.60">
    <property type="entry name" value="Homeodomain-like"/>
    <property type="match status" value="1"/>
</dbReference>
<feature type="domain" description="Homeobox" evidence="8">
    <location>
        <begin position="261"/>
        <end position="321"/>
    </location>
</feature>
<feature type="region of interest" description="Disordered" evidence="7">
    <location>
        <begin position="89"/>
        <end position="122"/>
    </location>
</feature>
<dbReference type="GO" id="GO:0005634">
    <property type="term" value="C:nucleus"/>
    <property type="evidence" value="ECO:0007669"/>
    <property type="project" value="UniProtKB-SubCell"/>
</dbReference>
<dbReference type="OrthoDB" id="3137333at2759"/>
<comment type="subcellular location">
    <subcellularLocation>
        <location evidence="1 5 6">Nucleus</location>
    </subcellularLocation>
</comment>
<proteinExistence type="predicted"/>
<evidence type="ECO:0000256" key="6">
    <source>
        <dbReference type="RuleBase" id="RU000682"/>
    </source>
</evidence>
<feature type="region of interest" description="Disordered" evidence="7">
    <location>
        <begin position="226"/>
        <end position="266"/>
    </location>
</feature>
<dbReference type="PROSITE" id="PS50071">
    <property type="entry name" value="HOMEOBOX_2"/>
    <property type="match status" value="1"/>
</dbReference>
<dbReference type="PANTHER" id="PTHR24340:SF82">
    <property type="entry name" value="HOMEOBOX PROTEIN VND"/>
    <property type="match status" value="1"/>
</dbReference>
<dbReference type="PANTHER" id="PTHR24340">
    <property type="entry name" value="HOMEOBOX PROTEIN NKX"/>
    <property type="match status" value="1"/>
</dbReference>
<evidence type="ECO:0000256" key="1">
    <source>
        <dbReference type="ARBA" id="ARBA00004123"/>
    </source>
</evidence>
<evidence type="ECO:0000256" key="7">
    <source>
        <dbReference type="SAM" id="MobiDB-lite"/>
    </source>
</evidence>
<keyword evidence="2 5" id="KW-0238">DNA-binding</keyword>
<dbReference type="Pfam" id="PF00046">
    <property type="entry name" value="Homeodomain"/>
    <property type="match status" value="1"/>
</dbReference>